<name>A0A1M4Y2H3_9GAMM</name>
<dbReference type="SUPFAM" id="SSF52113">
    <property type="entry name" value="BRCT domain"/>
    <property type="match status" value="1"/>
</dbReference>
<evidence type="ECO:0000313" key="4">
    <source>
        <dbReference type="Proteomes" id="UP000184346"/>
    </source>
</evidence>
<evidence type="ECO:0000256" key="1">
    <source>
        <dbReference type="SAM" id="MobiDB-lite"/>
    </source>
</evidence>
<dbReference type="AlphaFoldDB" id="A0A1M4Y2H3"/>
<protein>
    <submittedName>
        <fullName evidence="3">Twin BRCT domain-containing protein</fullName>
    </submittedName>
</protein>
<feature type="compositionally biased region" description="Polar residues" evidence="1">
    <location>
        <begin position="31"/>
        <end position="49"/>
    </location>
</feature>
<feature type="region of interest" description="Disordered" evidence="1">
    <location>
        <begin position="28"/>
        <end position="53"/>
    </location>
</feature>
<organism evidence="3 4">
    <name type="scientific">Modicisalibacter ilicicola DSM 19980</name>
    <dbReference type="NCBI Taxonomy" id="1121942"/>
    <lineage>
        <taxon>Bacteria</taxon>
        <taxon>Pseudomonadati</taxon>
        <taxon>Pseudomonadota</taxon>
        <taxon>Gammaproteobacteria</taxon>
        <taxon>Oceanospirillales</taxon>
        <taxon>Halomonadaceae</taxon>
        <taxon>Modicisalibacter</taxon>
    </lineage>
</organism>
<evidence type="ECO:0000313" key="3">
    <source>
        <dbReference type="EMBL" id="SHE99888.1"/>
    </source>
</evidence>
<dbReference type="OrthoDB" id="9132890at2"/>
<feature type="domain" description="BRCT" evidence="2">
    <location>
        <begin position="128"/>
        <end position="188"/>
    </location>
</feature>
<sequence length="207" mass="23157">MGEMVFFWGLAGLLLVFMVRRTKRKAREIDAQSSLNTDSGCSPQSPSSETKLESPAERLCFVYEDAQGNVTTREISRFADDGVYLKGFCHHAGEMRTFRRNRIVRFLEGEHLLEPIVQQLAGRDGAPMEILFTGFSEDDRFDLECEAEDAGMIVRKTVTKNLTFVCAGSRAGQAKLSQARARGCTIMNQDQFEQMLATGELPSRAVM</sequence>
<keyword evidence="4" id="KW-1185">Reference proteome</keyword>
<dbReference type="InterPro" id="IPR036420">
    <property type="entry name" value="BRCT_dom_sf"/>
</dbReference>
<dbReference type="Proteomes" id="UP000184346">
    <property type="component" value="Unassembled WGS sequence"/>
</dbReference>
<gene>
    <name evidence="3" type="ORF">SAMN02745148_01558</name>
</gene>
<reference evidence="3 4" key="1">
    <citation type="submission" date="2016-11" db="EMBL/GenBank/DDBJ databases">
        <authorList>
            <person name="Jaros S."/>
            <person name="Januszkiewicz K."/>
            <person name="Wedrychowicz H."/>
        </authorList>
    </citation>
    <scope>NUCLEOTIDE SEQUENCE [LARGE SCALE GENOMIC DNA]</scope>
    <source>
        <strain evidence="3 4">DSM 19980</strain>
    </source>
</reference>
<dbReference type="InterPro" id="IPR001357">
    <property type="entry name" value="BRCT_dom"/>
</dbReference>
<dbReference type="Pfam" id="PF12738">
    <property type="entry name" value="PTCB-BRCT"/>
    <property type="match status" value="1"/>
</dbReference>
<dbReference type="RefSeq" id="WP_072821460.1">
    <property type="nucleotide sequence ID" value="NZ_FQUJ01000006.1"/>
</dbReference>
<dbReference type="Gene3D" id="3.40.50.10190">
    <property type="entry name" value="BRCT domain"/>
    <property type="match status" value="1"/>
</dbReference>
<proteinExistence type="predicted"/>
<dbReference type="STRING" id="1121942.SAMN02745148_01558"/>
<dbReference type="EMBL" id="FQUJ01000006">
    <property type="protein sequence ID" value="SHE99888.1"/>
    <property type="molecule type" value="Genomic_DNA"/>
</dbReference>
<accession>A0A1M4Y2H3</accession>
<evidence type="ECO:0000259" key="2">
    <source>
        <dbReference type="Pfam" id="PF12738"/>
    </source>
</evidence>